<accession>A0A1I1KVE1</accession>
<feature type="domain" description="YgjP-like metallopeptidase" evidence="1">
    <location>
        <begin position="14"/>
        <end position="221"/>
    </location>
</feature>
<reference evidence="2 3" key="1">
    <citation type="submission" date="2016-10" db="EMBL/GenBank/DDBJ databases">
        <authorList>
            <person name="de Groot N.N."/>
        </authorList>
    </citation>
    <scope>NUCLEOTIDE SEQUENCE [LARGE SCALE GENOMIC DNA]</scope>
    <source>
        <strain evidence="2 3">DSM 6059</strain>
    </source>
</reference>
<protein>
    <recommendedName>
        <fullName evidence="1">YgjP-like metallopeptidase domain-containing protein</fullName>
    </recommendedName>
</protein>
<dbReference type="STRING" id="1123010.SAMN02745724_02181"/>
<dbReference type="RefSeq" id="WP_177208018.1">
    <property type="nucleotide sequence ID" value="NZ_FOLO01000014.1"/>
</dbReference>
<evidence type="ECO:0000259" key="1">
    <source>
        <dbReference type="Pfam" id="PF01863"/>
    </source>
</evidence>
<dbReference type="InterPro" id="IPR053136">
    <property type="entry name" value="UTP_pyrophosphatase-like"/>
</dbReference>
<dbReference type="Proteomes" id="UP000198862">
    <property type="component" value="Unassembled WGS sequence"/>
</dbReference>
<dbReference type="CDD" id="cd07344">
    <property type="entry name" value="M48_yhfN_like"/>
    <property type="match status" value="1"/>
</dbReference>
<dbReference type="Gene3D" id="3.30.2010.10">
    <property type="entry name" value="Metalloproteases ('zincins'), catalytic domain"/>
    <property type="match status" value="1"/>
</dbReference>
<sequence>MSIDYQLKKSYKRKTIAIHVKNTLVTVLAPHFVPLSYIDRLVNKKHQWIIDKIEQQKSTEYFSQHKQSAFDNGEFQLFDRTIKLTLIVSQNSSTQFNGSELVLSASPRVKNLALYHQNQLKEFLKTALNIYLQKRVIELAEVMNLKYVNFQLKRYKRRWGACNSKKQLSFNLLLAGAPEWVIDYVVIHELAHLKHLNHSKEFWSLVNKYCCEVKKAESWLKIEGKKLEI</sequence>
<dbReference type="EMBL" id="FOLO01000014">
    <property type="protein sequence ID" value="SFC64774.1"/>
    <property type="molecule type" value="Genomic_DNA"/>
</dbReference>
<evidence type="ECO:0000313" key="3">
    <source>
        <dbReference type="Proteomes" id="UP000198862"/>
    </source>
</evidence>
<dbReference type="InterPro" id="IPR002725">
    <property type="entry name" value="YgjP-like_metallopeptidase"/>
</dbReference>
<dbReference type="PANTHER" id="PTHR30399:SF1">
    <property type="entry name" value="UTP PYROPHOSPHATASE"/>
    <property type="match status" value="1"/>
</dbReference>
<keyword evidence="3" id="KW-1185">Reference proteome</keyword>
<gene>
    <name evidence="2" type="ORF">SAMN02745724_02181</name>
</gene>
<proteinExistence type="predicted"/>
<dbReference type="Pfam" id="PF01863">
    <property type="entry name" value="YgjP-like"/>
    <property type="match status" value="1"/>
</dbReference>
<organism evidence="2 3">
    <name type="scientific">Pseudoalteromonas denitrificans DSM 6059</name>
    <dbReference type="NCBI Taxonomy" id="1123010"/>
    <lineage>
        <taxon>Bacteria</taxon>
        <taxon>Pseudomonadati</taxon>
        <taxon>Pseudomonadota</taxon>
        <taxon>Gammaproteobacteria</taxon>
        <taxon>Alteromonadales</taxon>
        <taxon>Pseudoalteromonadaceae</taxon>
        <taxon>Pseudoalteromonas</taxon>
    </lineage>
</organism>
<dbReference type="AlphaFoldDB" id="A0A1I1KVE1"/>
<evidence type="ECO:0000313" key="2">
    <source>
        <dbReference type="EMBL" id="SFC64774.1"/>
    </source>
</evidence>
<name>A0A1I1KVE1_9GAMM</name>
<dbReference type="PANTHER" id="PTHR30399">
    <property type="entry name" value="UNCHARACTERIZED PROTEIN YGJP"/>
    <property type="match status" value="1"/>
</dbReference>